<keyword evidence="1" id="KW-0732">Signal</keyword>
<organism evidence="2 3">
    <name type="scientific">Providencia rettgeri</name>
    <dbReference type="NCBI Taxonomy" id="587"/>
    <lineage>
        <taxon>Bacteria</taxon>
        <taxon>Pseudomonadati</taxon>
        <taxon>Pseudomonadota</taxon>
        <taxon>Gammaproteobacteria</taxon>
        <taxon>Enterobacterales</taxon>
        <taxon>Morganellaceae</taxon>
        <taxon>Providencia</taxon>
    </lineage>
</organism>
<dbReference type="Pfam" id="PF11101">
    <property type="entry name" value="DUF2884"/>
    <property type="match status" value="1"/>
</dbReference>
<evidence type="ECO:0000313" key="2">
    <source>
        <dbReference type="EMBL" id="QWQ21555.2"/>
    </source>
</evidence>
<evidence type="ECO:0000256" key="1">
    <source>
        <dbReference type="SAM" id="SignalP"/>
    </source>
</evidence>
<dbReference type="EMBL" id="CP076405">
    <property type="protein sequence ID" value="QWQ21555.2"/>
    <property type="molecule type" value="Genomic_DNA"/>
</dbReference>
<feature type="signal peptide" evidence="1">
    <location>
        <begin position="1"/>
        <end position="19"/>
    </location>
</feature>
<protein>
    <submittedName>
        <fullName evidence="2">DUF2884 domain-containing protein</fullName>
    </submittedName>
</protein>
<feature type="chain" id="PRO_5042567466" evidence="1">
    <location>
        <begin position="20"/>
        <end position="244"/>
    </location>
</feature>
<name>A0AAJ4NJP5_PRORE</name>
<dbReference type="NCBIfam" id="NF007913">
    <property type="entry name" value="PRK10626.1"/>
    <property type="match status" value="1"/>
</dbReference>
<dbReference type="AlphaFoldDB" id="A0AAJ4NJP5"/>
<dbReference type="Proteomes" id="UP000682358">
    <property type="component" value="Chromosome"/>
</dbReference>
<gene>
    <name evidence="2" type="ORF">KOF27_04175</name>
</gene>
<reference evidence="2" key="1">
    <citation type="submission" date="2021-06" db="EMBL/GenBank/DDBJ databases">
        <title>Emergence of genetically related NDM-1-producing Providencia rettgeri strains in Argentina.</title>
        <authorList>
            <person name="Pasteran F."/>
            <person name="Meo A."/>
            <person name="Gomez S."/>
            <person name="Derdoy L."/>
            <person name="Albronoz E."/>
            <person name="Faccone D."/>
            <person name="Guerriero L."/>
            <person name="Archuby D."/>
            <person name="Tarzia A."/>
            <person name="Lopez M."/>
            <person name="Corso A."/>
        </authorList>
    </citation>
    <scope>NUCLEOTIDE SEQUENCE</scope>
    <source>
        <strain evidence="2">PreM15628</strain>
    </source>
</reference>
<accession>A0AAJ4NJP5</accession>
<proteinExistence type="predicted"/>
<dbReference type="InterPro" id="IPR021307">
    <property type="entry name" value="DUF2884"/>
</dbReference>
<evidence type="ECO:0000313" key="3">
    <source>
        <dbReference type="Proteomes" id="UP000682358"/>
    </source>
</evidence>
<sequence length="244" mass="26957">MLRHTLIAFSLLACATSQAADYNCSVTPKDDIVMTPESVQVIGASGDLKITPNGDITLNGKNVAATEAQKQQAIRYQASIRQDLPWIKQESEKKLSTSRETIDKVVVKVVGSDSNIRNRLTKLEKELNGQINQIIETRPNGYVFHHEAMKTVETKGRELVNESLGGILQDSINEMGRKQLLSGGDASKALQGMLGNLGGLQQELESEWKKQEKSFQQFGQQVCSKVISIEQQRASLLNSIKSSW</sequence>